<feature type="transmembrane region" description="Helical" evidence="1">
    <location>
        <begin position="39"/>
        <end position="57"/>
    </location>
</feature>
<dbReference type="OrthoDB" id="886697at2"/>
<organism evidence="2 3">
    <name type="scientific">Flexibacter flexilis DSM 6793</name>
    <dbReference type="NCBI Taxonomy" id="927664"/>
    <lineage>
        <taxon>Bacteria</taxon>
        <taxon>Pseudomonadati</taxon>
        <taxon>Bacteroidota</taxon>
        <taxon>Cytophagia</taxon>
        <taxon>Cytophagales</taxon>
        <taxon>Flexibacteraceae</taxon>
        <taxon>Flexibacter</taxon>
    </lineage>
</organism>
<sequence length="65" mass="7387">MKNIELNLLQALSVTGIVVSSVAQLGLQVLDKHVEKFWALYPTWVAVFIFGTILRYLRNDSEEAH</sequence>
<gene>
    <name evidence="2" type="ORF">SAMN05421780_103114</name>
</gene>
<dbReference type="Proteomes" id="UP000199514">
    <property type="component" value="Unassembled WGS sequence"/>
</dbReference>
<name>A0A1I1GW36_9BACT</name>
<proteinExistence type="predicted"/>
<evidence type="ECO:0000313" key="2">
    <source>
        <dbReference type="EMBL" id="SFC15884.1"/>
    </source>
</evidence>
<evidence type="ECO:0000313" key="3">
    <source>
        <dbReference type="Proteomes" id="UP000199514"/>
    </source>
</evidence>
<protein>
    <submittedName>
        <fullName evidence="2">Uncharacterized protein</fullName>
    </submittedName>
</protein>
<reference evidence="2 3" key="1">
    <citation type="submission" date="2016-10" db="EMBL/GenBank/DDBJ databases">
        <authorList>
            <person name="de Groot N.N."/>
        </authorList>
    </citation>
    <scope>NUCLEOTIDE SEQUENCE [LARGE SCALE GENOMIC DNA]</scope>
    <source>
        <strain evidence="2 3">DSM 6793</strain>
    </source>
</reference>
<keyword evidence="3" id="KW-1185">Reference proteome</keyword>
<keyword evidence="1" id="KW-0812">Transmembrane</keyword>
<dbReference type="EMBL" id="FOLE01000003">
    <property type="protein sequence ID" value="SFC15884.1"/>
    <property type="molecule type" value="Genomic_DNA"/>
</dbReference>
<evidence type="ECO:0000256" key="1">
    <source>
        <dbReference type="SAM" id="Phobius"/>
    </source>
</evidence>
<keyword evidence="1" id="KW-0472">Membrane</keyword>
<keyword evidence="1" id="KW-1133">Transmembrane helix</keyword>
<dbReference type="RefSeq" id="WP_091509867.1">
    <property type="nucleotide sequence ID" value="NZ_FOLE01000003.1"/>
</dbReference>
<accession>A0A1I1GW36</accession>
<dbReference type="AlphaFoldDB" id="A0A1I1GW36"/>